<sequence length="104" mass="11703">MELQEAKVPTLYSWYLEVRVAKRGHKIETKAGSTCKRCPIRLTILWSEAETPSACKRCPDLLMMIWSEAETPSACKRSEAVARCVQVVPCQSDKPEEAHPGEEP</sequence>
<comment type="caution">
    <text evidence="1">The sequence shown here is derived from an EMBL/GenBank/DDBJ whole genome shotgun (WGS) entry which is preliminary data.</text>
</comment>
<dbReference type="EMBL" id="JAHIBW010000017">
    <property type="protein sequence ID" value="KAG7303101.1"/>
    <property type="molecule type" value="Genomic_DNA"/>
</dbReference>
<proteinExistence type="predicted"/>
<evidence type="ECO:0000313" key="2">
    <source>
        <dbReference type="Proteomes" id="UP000823941"/>
    </source>
</evidence>
<accession>A0ABQ7QCZ2</accession>
<protein>
    <submittedName>
        <fullName evidence="1">Uncharacterized protein</fullName>
    </submittedName>
</protein>
<reference evidence="1 2" key="1">
    <citation type="submission" date="2021-06" db="EMBL/GenBank/DDBJ databases">
        <title>A haploid diamondback moth (Plutella xylostella L.) genome assembly resolves 31 chromosomes and identifies a diamide resistance mutation.</title>
        <authorList>
            <person name="Ward C.M."/>
            <person name="Perry K.D."/>
            <person name="Baker G."/>
            <person name="Powis K."/>
            <person name="Heckel D.G."/>
            <person name="Baxter S.W."/>
        </authorList>
    </citation>
    <scope>NUCLEOTIDE SEQUENCE [LARGE SCALE GENOMIC DNA]</scope>
    <source>
        <strain evidence="1 2">LV</strain>
        <tissue evidence="1">Single pupa</tissue>
    </source>
</reference>
<evidence type="ECO:0000313" key="1">
    <source>
        <dbReference type="EMBL" id="KAG7303101.1"/>
    </source>
</evidence>
<organism evidence="1 2">
    <name type="scientific">Plutella xylostella</name>
    <name type="common">Diamondback moth</name>
    <name type="synonym">Plutella maculipennis</name>
    <dbReference type="NCBI Taxonomy" id="51655"/>
    <lineage>
        <taxon>Eukaryota</taxon>
        <taxon>Metazoa</taxon>
        <taxon>Ecdysozoa</taxon>
        <taxon>Arthropoda</taxon>
        <taxon>Hexapoda</taxon>
        <taxon>Insecta</taxon>
        <taxon>Pterygota</taxon>
        <taxon>Neoptera</taxon>
        <taxon>Endopterygota</taxon>
        <taxon>Lepidoptera</taxon>
        <taxon>Glossata</taxon>
        <taxon>Ditrysia</taxon>
        <taxon>Yponomeutoidea</taxon>
        <taxon>Plutellidae</taxon>
        <taxon>Plutella</taxon>
    </lineage>
</organism>
<name>A0ABQ7QCZ2_PLUXY</name>
<keyword evidence="2" id="KW-1185">Reference proteome</keyword>
<dbReference type="Proteomes" id="UP000823941">
    <property type="component" value="Chromosome 17"/>
</dbReference>
<gene>
    <name evidence="1" type="ORF">JYU34_013129</name>
</gene>